<keyword evidence="5" id="KW-1185">Reference proteome</keyword>
<dbReference type="InterPro" id="IPR011650">
    <property type="entry name" value="Peptidase_M20_dimer"/>
</dbReference>
<evidence type="ECO:0000256" key="3">
    <source>
        <dbReference type="ARBA" id="ARBA00022801"/>
    </source>
</evidence>
<proteinExistence type="predicted"/>
<dbReference type="SUPFAM" id="SSF53187">
    <property type="entry name" value="Zn-dependent exopeptidases"/>
    <property type="match status" value="1"/>
</dbReference>
<dbReference type="GO" id="GO:0006508">
    <property type="term" value="P:proteolysis"/>
    <property type="evidence" value="ECO:0007669"/>
    <property type="project" value="UniProtKB-KW"/>
</dbReference>
<feature type="domain" description="Peptidase M20 dimerisation" evidence="4">
    <location>
        <begin position="247"/>
        <end position="401"/>
    </location>
</feature>
<keyword evidence="2" id="KW-0479">Metal-binding</keyword>
<dbReference type="PANTHER" id="PTHR43270:SF4">
    <property type="entry name" value="CARNOSINE DIPEPTIDASE 2, ISOFORM A"/>
    <property type="match status" value="1"/>
</dbReference>
<dbReference type="Pfam" id="PF07687">
    <property type="entry name" value="M20_dimer"/>
    <property type="match status" value="1"/>
</dbReference>
<dbReference type="PANTHER" id="PTHR43270">
    <property type="entry name" value="BETA-ALA-HIS DIPEPTIDASE"/>
    <property type="match status" value="1"/>
</dbReference>
<organism evidence="5 6">
    <name type="scientific">Parascaris univalens</name>
    <name type="common">Nematode worm</name>
    <dbReference type="NCBI Taxonomy" id="6257"/>
    <lineage>
        <taxon>Eukaryota</taxon>
        <taxon>Metazoa</taxon>
        <taxon>Ecdysozoa</taxon>
        <taxon>Nematoda</taxon>
        <taxon>Chromadorea</taxon>
        <taxon>Rhabditida</taxon>
        <taxon>Spirurina</taxon>
        <taxon>Ascaridomorpha</taxon>
        <taxon>Ascaridoidea</taxon>
        <taxon>Ascarididae</taxon>
        <taxon>Parascaris</taxon>
    </lineage>
</organism>
<dbReference type="GO" id="GO:0008233">
    <property type="term" value="F:peptidase activity"/>
    <property type="evidence" value="ECO:0007669"/>
    <property type="project" value="UniProtKB-KW"/>
</dbReference>
<dbReference type="Gene3D" id="3.40.630.10">
    <property type="entry name" value="Zn peptidases"/>
    <property type="match status" value="1"/>
</dbReference>
<keyword evidence="3" id="KW-0378">Hydrolase</keyword>
<keyword evidence="1" id="KW-0645">Protease</keyword>
<dbReference type="Proteomes" id="UP000887569">
    <property type="component" value="Unplaced"/>
</dbReference>
<evidence type="ECO:0000259" key="4">
    <source>
        <dbReference type="Pfam" id="PF07687"/>
    </source>
</evidence>
<sequence>TVVVLHRGRRAVYHRHLEDMGLRQSSYVPSCTPSSEDRRAATLDMLFRSIELHERTYIDRLRKAISFRSVSLEKAYRKDLIQTMYWLKEQMGSVGITCEAVATGIQEMLNGESIDLPPVILAQLGASPNKKTLLVYGYVDVEPADKKDDWKTEPFKLAEKDGQLYGRGVADNKATVMLWISAIEMLQKHNIDIPLNIKFCFEGMAHCGSLGVEWVLRKRSELWLQDVDFVCITDGQWLGNRKPCLSYGARGVCQFRIEVTTEGRDLHSGVHGGAVYEPMADLCWILDHLTDVTGKITIPGIDKLISPPNEKEQELFESLDFDIEEYQKSIGASELTGTSKVQLLTRIWRCPSLSIHGMEGGHSDGSCKRVIPSKAFANLSVHIVPNMTPDRVNNLIVNYLNMFWPKRRSPNSIKIYPQHCVYPWITKYSLPHFEAANRAIRHVYGVDADFTRQSRPIPAALILQHLTGGSVIVMPLNSRDDAPEVVNEKLQLRTYINGIKTIIAYLFELTSV</sequence>
<dbReference type="WBParaSite" id="PgR012_g179_t03">
    <property type="protein sequence ID" value="PgR012_g179_t03"/>
    <property type="gene ID" value="PgR012_g179"/>
</dbReference>
<dbReference type="InterPro" id="IPR002933">
    <property type="entry name" value="Peptidase_M20"/>
</dbReference>
<dbReference type="GO" id="GO:0046872">
    <property type="term" value="F:metal ion binding"/>
    <property type="evidence" value="ECO:0007669"/>
    <property type="project" value="UniProtKB-KW"/>
</dbReference>
<evidence type="ECO:0000313" key="5">
    <source>
        <dbReference type="Proteomes" id="UP000887569"/>
    </source>
</evidence>
<dbReference type="Pfam" id="PF01546">
    <property type="entry name" value="Peptidase_M20"/>
    <property type="match status" value="1"/>
</dbReference>
<evidence type="ECO:0000313" key="6">
    <source>
        <dbReference type="WBParaSite" id="PgR012_g179_t03"/>
    </source>
</evidence>
<dbReference type="WBParaSite" id="PgR012_g179_t04">
    <property type="protein sequence ID" value="PgR012_g179_t04"/>
    <property type="gene ID" value="PgR012_g179"/>
</dbReference>
<evidence type="ECO:0000256" key="2">
    <source>
        <dbReference type="ARBA" id="ARBA00022723"/>
    </source>
</evidence>
<name>A0A915AP83_PARUN</name>
<dbReference type="Gene3D" id="3.30.70.360">
    <property type="match status" value="1"/>
</dbReference>
<reference evidence="6 7" key="1">
    <citation type="submission" date="2022-11" db="UniProtKB">
        <authorList>
            <consortium name="WormBaseParasite"/>
        </authorList>
    </citation>
    <scope>IDENTIFICATION</scope>
</reference>
<accession>A0A915AP83</accession>
<evidence type="ECO:0000313" key="7">
    <source>
        <dbReference type="WBParaSite" id="PgR012_g179_t04"/>
    </source>
</evidence>
<dbReference type="InterPro" id="IPR051458">
    <property type="entry name" value="Cyt/Met_Dipeptidase"/>
</dbReference>
<protein>
    <submittedName>
        <fullName evidence="6 7">Peptidase M20 dimerisation domain-containing protein</fullName>
    </submittedName>
</protein>
<dbReference type="AlphaFoldDB" id="A0A915AP83"/>
<evidence type="ECO:0000256" key="1">
    <source>
        <dbReference type="ARBA" id="ARBA00022670"/>
    </source>
</evidence>